<dbReference type="AlphaFoldDB" id="A0AAV7ELL3"/>
<proteinExistence type="predicted"/>
<dbReference type="GO" id="GO:0046872">
    <property type="term" value="F:metal ion binding"/>
    <property type="evidence" value="ECO:0007669"/>
    <property type="project" value="UniProtKB-KW"/>
</dbReference>
<reference evidence="3 4" key="1">
    <citation type="submission" date="2021-07" db="EMBL/GenBank/DDBJ databases">
        <title>The Aristolochia fimbriata genome: insights into angiosperm evolution, floral development and chemical biosynthesis.</title>
        <authorList>
            <person name="Jiao Y."/>
        </authorList>
    </citation>
    <scope>NUCLEOTIDE SEQUENCE [LARGE SCALE GENOMIC DNA]</scope>
    <source>
        <strain evidence="3">IBCAS-2021</strain>
        <tissue evidence="3">Leaf</tissue>
    </source>
</reference>
<accession>A0AAV7ELL3</accession>
<dbReference type="PANTHER" id="PTHR31009">
    <property type="entry name" value="S-ADENOSYL-L-METHIONINE:CARBOXYL METHYLTRANSFERASE FAMILY PROTEIN"/>
    <property type="match status" value="1"/>
</dbReference>
<gene>
    <name evidence="3" type="ORF">H6P81_009672</name>
</gene>
<dbReference type="InterPro" id="IPR042086">
    <property type="entry name" value="MeTrfase_capping"/>
</dbReference>
<evidence type="ECO:0000256" key="1">
    <source>
        <dbReference type="ARBA" id="ARBA00022723"/>
    </source>
</evidence>
<name>A0AAV7ELL3_ARIFI</name>
<protein>
    <recommendedName>
        <fullName evidence="5">Jasmonate O-methyltransferase</fullName>
    </recommendedName>
</protein>
<dbReference type="GO" id="GO:0008168">
    <property type="term" value="F:methyltransferase activity"/>
    <property type="evidence" value="ECO:0007669"/>
    <property type="project" value="InterPro"/>
</dbReference>
<evidence type="ECO:0008006" key="5">
    <source>
        <dbReference type="Google" id="ProtNLM"/>
    </source>
</evidence>
<evidence type="ECO:0000313" key="3">
    <source>
        <dbReference type="EMBL" id="KAG9449707.1"/>
    </source>
</evidence>
<dbReference type="Pfam" id="PF03492">
    <property type="entry name" value="Methyltransf_7"/>
    <property type="match status" value="1"/>
</dbReference>
<dbReference type="Gene3D" id="3.40.50.150">
    <property type="entry name" value="Vaccinia Virus protein VP39"/>
    <property type="match status" value="1"/>
</dbReference>
<dbReference type="InterPro" id="IPR005299">
    <property type="entry name" value="MeTrfase_7"/>
</dbReference>
<dbReference type="EMBL" id="JAINDJ010000004">
    <property type="protein sequence ID" value="KAG9449707.1"/>
    <property type="molecule type" value="Genomic_DNA"/>
</dbReference>
<dbReference type="SUPFAM" id="SSF53335">
    <property type="entry name" value="S-adenosyl-L-methionine-dependent methyltransferases"/>
    <property type="match status" value="1"/>
</dbReference>
<dbReference type="InterPro" id="IPR029063">
    <property type="entry name" value="SAM-dependent_MTases_sf"/>
</dbReference>
<keyword evidence="2" id="KW-0460">Magnesium</keyword>
<evidence type="ECO:0000313" key="4">
    <source>
        <dbReference type="Proteomes" id="UP000825729"/>
    </source>
</evidence>
<keyword evidence="1" id="KW-0479">Metal-binding</keyword>
<dbReference type="Gene3D" id="1.10.1200.270">
    <property type="entry name" value="Methyltransferase, alpha-helical capping domain"/>
    <property type="match status" value="1"/>
</dbReference>
<organism evidence="3 4">
    <name type="scientific">Aristolochia fimbriata</name>
    <name type="common">White veined hardy Dutchman's pipe vine</name>
    <dbReference type="NCBI Taxonomy" id="158543"/>
    <lineage>
        <taxon>Eukaryota</taxon>
        <taxon>Viridiplantae</taxon>
        <taxon>Streptophyta</taxon>
        <taxon>Embryophyta</taxon>
        <taxon>Tracheophyta</taxon>
        <taxon>Spermatophyta</taxon>
        <taxon>Magnoliopsida</taxon>
        <taxon>Magnoliidae</taxon>
        <taxon>Piperales</taxon>
        <taxon>Aristolochiaceae</taxon>
        <taxon>Aristolochia</taxon>
    </lineage>
</organism>
<comment type="caution">
    <text evidence="3">The sequence shown here is derived from an EMBL/GenBank/DDBJ whole genome shotgun (WGS) entry which is preliminary data.</text>
</comment>
<sequence length="382" mass="43023">MDVHQVLRMNGGSGDRSYAANSHIQNKILSLTKTIRKEAIEDLFSSSSSSSSSSPCATQGLAIAELGCSCGPTALSVIEEVVDEVDERCQSLCLPLPQIQVFLNDLPANDFSNIFRALPAFYSKLKETNKDKFRHCFVAITPGSFYGRLFPSQSLHFIHSSSSLHWLSQVPADLNNGALTGPLNKGKLYISKTSPLKVYLAYLAQFQRDFSVFLRSRSAEIVQGGRMVLSFVGRPTEDPTTEEATHQWELIAQALHSMALEGIIQEEEIDCIDVPYYSPSREEVKLEIEREGSFLLDRLEVFQVDWDATNNIQQNDECSLLKMTRGKEVVKTIRAVVESMLADHFGHGIMDELFRRYEQLVEEHLLRMNTQYSNFVLSLLRK</sequence>
<dbReference type="Proteomes" id="UP000825729">
    <property type="component" value="Unassembled WGS sequence"/>
</dbReference>
<keyword evidence="4" id="KW-1185">Reference proteome</keyword>
<evidence type="ECO:0000256" key="2">
    <source>
        <dbReference type="ARBA" id="ARBA00022842"/>
    </source>
</evidence>